<evidence type="ECO:0000313" key="2">
    <source>
        <dbReference type="Proteomes" id="UP000238169"/>
    </source>
</evidence>
<gene>
    <name evidence="1" type="ORF">NOV72_02357</name>
</gene>
<dbReference type="EMBL" id="OGTP01000006">
    <property type="protein sequence ID" value="SPB15128.1"/>
    <property type="molecule type" value="Genomic_DNA"/>
</dbReference>
<sequence>MTSFEQQIQEAEAKIRAQPASAAHRWALFQLLCMTGDWTRAIQQLQLWAKLGKEQDRMAQVFRDLIRAECWRAKVMTGEERPSFVLEPPAWVEGLAEALRLSAEGRIDEADATREAALDAAPLTVARTPQGIAEWVADSDSRLGPVFEIVTAGHYRWVPFADIATWHVTPPSALIDLVWAPCVLTLVDGSIVRGFVPARYAGSESGSDAIRRGRETLWRESGRTGVIALGRKTWATAQGDFGVFDWLLADFGARATADAQVAQEGGRDPS</sequence>
<dbReference type="Gene3D" id="1.25.40.10">
    <property type="entry name" value="Tetratricopeptide repeat domain"/>
    <property type="match status" value="1"/>
</dbReference>
<dbReference type="RefSeq" id="WP_106854780.1">
    <property type="nucleotide sequence ID" value="NZ_OGTP01000006.1"/>
</dbReference>
<dbReference type="SUPFAM" id="SSF144059">
    <property type="entry name" value="ImpE-like"/>
    <property type="match status" value="1"/>
</dbReference>
<keyword evidence="2" id="KW-1185">Reference proteome</keyword>
<accession>A0A2U3I4V8</accession>
<dbReference type="PIRSF" id="PIRSF029288">
    <property type="entry name" value="SciE_ImpE"/>
    <property type="match status" value="1"/>
</dbReference>
<protein>
    <submittedName>
        <fullName evidence="1">Virulence protein, SciE type</fullName>
    </submittedName>
</protein>
<dbReference type="AlphaFoldDB" id="A0A2U3I4V8"/>
<dbReference type="Pfam" id="PF07024">
    <property type="entry name" value="ImpE"/>
    <property type="match status" value="1"/>
</dbReference>
<dbReference type="InterPro" id="IPR011990">
    <property type="entry name" value="TPR-like_helical_dom_sf"/>
</dbReference>
<name>A0A2U3I4V8_9BURK</name>
<organism evidence="1 2">
    <name type="scientific">Caballeronia novacaledonica</name>
    <dbReference type="NCBI Taxonomy" id="1544861"/>
    <lineage>
        <taxon>Bacteria</taxon>
        <taxon>Pseudomonadati</taxon>
        <taxon>Pseudomonadota</taxon>
        <taxon>Betaproteobacteria</taxon>
        <taxon>Burkholderiales</taxon>
        <taxon>Burkholderiaceae</taxon>
        <taxon>Caballeronia</taxon>
    </lineage>
</organism>
<proteinExistence type="predicted"/>
<reference evidence="2" key="1">
    <citation type="submission" date="2018-01" db="EMBL/GenBank/DDBJ databases">
        <authorList>
            <person name="Peeters C."/>
        </authorList>
    </citation>
    <scope>NUCLEOTIDE SEQUENCE [LARGE SCALE GENOMIC DNA]</scope>
</reference>
<dbReference type="OrthoDB" id="5416084at2"/>
<dbReference type="Proteomes" id="UP000238169">
    <property type="component" value="Unassembled WGS sequence"/>
</dbReference>
<evidence type="ECO:0000313" key="1">
    <source>
        <dbReference type="EMBL" id="SPB15128.1"/>
    </source>
</evidence>
<dbReference type="InterPro" id="IPR009211">
    <property type="entry name" value="TagJ"/>
</dbReference>